<name>A0A2P2QLH0_RHIMU</name>
<dbReference type="AlphaFoldDB" id="A0A2P2QLH0"/>
<organism evidence="1">
    <name type="scientific">Rhizophora mucronata</name>
    <name type="common">Asiatic mangrove</name>
    <dbReference type="NCBI Taxonomy" id="61149"/>
    <lineage>
        <taxon>Eukaryota</taxon>
        <taxon>Viridiplantae</taxon>
        <taxon>Streptophyta</taxon>
        <taxon>Embryophyta</taxon>
        <taxon>Tracheophyta</taxon>
        <taxon>Spermatophyta</taxon>
        <taxon>Magnoliopsida</taxon>
        <taxon>eudicotyledons</taxon>
        <taxon>Gunneridae</taxon>
        <taxon>Pentapetalae</taxon>
        <taxon>rosids</taxon>
        <taxon>fabids</taxon>
        <taxon>Malpighiales</taxon>
        <taxon>Rhizophoraceae</taxon>
        <taxon>Rhizophora</taxon>
    </lineage>
</organism>
<accession>A0A2P2QLH0</accession>
<protein>
    <submittedName>
        <fullName evidence="1">Uncharacterized protein</fullName>
    </submittedName>
</protein>
<evidence type="ECO:0000313" key="1">
    <source>
        <dbReference type="EMBL" id="MBX67826.1"/>
    </source>
</evidence>
<proteinExistence type="predicted"/>
<dbReference type="EMBL" id="GGEC01087342">
    <property type="protein sequence ID" value="MBX67826.1"/>
    <property type="molecule type" value="Transcribed_RNA"/>
</dbReference>
<sequence length="78" mass="9129">MDLFSQFQIQQTGNQIQSYRESDIIEHRSIPYHLIKQLQCISFKSISREPINDCIPTSNIFKLKTSKHFKGPFNISTL</sequence>
<reference evidence="1" key="1">
    <citation type="submission" date="2018-02" db="EMBL/GenBank/DDBJ databases">
        <title>Rhizophora mucronata_Transcriptome.</title>
        <authorList>
            <person name="Meera S.P."/>
            <person name="Sreeshan A."/>
            <person name="Augustine A."/>
        </authorList>
    </citation>
    <scope>NUCLEOTIDE SEQUENCE</scope>
    <source>
        <tissue evidence="1">Leaf</tissue>
    </source>
</reference>